<sequence>MGGAKIVVVTANDGNVLNSFLEGLCIGGTLLLLSFPTPTPLALREELPNSTTWDMVLMLLFKRCSIRGWPAGDAKACEEAIQFARAFGIKSLNEVFTLDQAPEAYEYRTKARFRAVIVPQTQA</sequence>
<protein>
    <recommendedName>
        <fullName evidence="3">Alcohol dehydrogenase</fullName>
    </recommendedName>
</protein>
<evidence type="ECO:0000313" key="2">
    <source>
        <dbReference type="Proteomes" id="UP001385951"/>
    </source>
</evidence>
<dbReference type="EMBL" id="JASBNA010000005">
    <property type="protein sequence ID" value="KAK7692068.1"/>
    <property type="molecule type" value="Genomic_DNA"/>
</dbReference>
<dbReference type="Gene3D" id="3.90.180.10">
    <property type="entry name" value="Medium-chain alcohol dehydrogenases, catalytic domain"/>
    <property type="match status" value="1"/>
</dbReference>
<gene>
    <name evidence="1" type="ORF">QCA50_005473</name>
</gene>
<keyword evidence="2" id="KW-1185">Reference proteome</keyword>
<accession>A0AAW0GF04</accession>
<evidence type="ECO:0000313" key="1">
    <source>
        <dbReference type="EMBL" id="KAK7692068.1"/>
    </source>
</evidence>
<name>A0AAW0GF04_9APHY</name>
<dbReference type="Gene3D" id="3.40.50.720">
    <property type="entry name" value="NAD(P)-binding Rossmann-like Domain"/>
    <property type="match status" value="1"/>
</dbReference>
<organism evidence="1 2">
    <name type="scientific">Cerrena zonata</name>
    <dbReference type="NCBI Taxonomy" id="2478898"/>
    <lineage>
        <taxon>Eukaryota</taxon>
        <taxon>Fungi</taxon>
        <taxon>Dikarya</taxon>
        <taxon>Basidiomycota</taxon>
        <taxon>Agaricomycotina</taxon>
        <taxon>Agaricomycetes</taxon>
        <taxon>Polyporales</taxon>
        <taxon>Cerrenaceae</taxon>
        <taxon>Cerrena</taxon>
    </lineage>
</organism>
<comment type="caution">
    <text evidence="1">The sequence shown here is derived from an EMBL/GenBank/DDBJ whole genome shotgun (WGS) entry which is preliminary data.</text>
</comment>
<reference evidence="1 2" key="1">
    <citation type="submission" date="2022-09" db="EMBL/GenBank/DDBJ databases">
        <authorList>
            <person name="Palmer J.M."/>
        </authorList>
    </citation>
    <scope>NUCLEOTIDE SEQUENCE [LARGE SCALE GENOMIC DNA]</scope>
    <source>
        <strain evidence="1 2">DSM 7382</strain>
    </source>
</reference>
<proteinExistence type="predicted"/>
<dbReference type="AlphaFoldDB" id="A0AAW0GF04"/>
<evidence type="ECO:0008006" key="3">
    <source>
        <dbReference type="Google" id="ProtNLM"/>
    </source>
</evidence>
<dbReference type="Proteomes" id="UP001385951">
    <property type="component" value="Unassembled WGS sequence"/>
</dbReference>